<dbReference type="HAMAP" id="MF_01201">
    <property type="entry name" value="Ala_racemase"/>
    <property type="match status" value="1"/>
</dbReference>
<evidence type="ECO:0000259" key="8">
    <source>
        <dbReference type="SMART" id="SM01005"/>
    </source>
</evidence>
<dbReference type="InterPro" id="IPR000821">
    <property type="entry name" value="Ala_racemase"/>
</dbReference>
<dbReference type="InterPro" id="IPR001608">
    <property type="entry name" value="Ala_racemase_N"/>
</dbReference>
<dbReference type="GO" id="GO:0030632">
    <property type="term" value="P:D-alanine biosynthetic process"/>
    <property type="evidence" value="ECO:0007669"/>
    <property type="project" value="UniProtKB-UniRule"/>
</dbReference>
<evidence type="ECO:0000256" key="2">
    <source>
        <dbReference type="ARBA" id="ARBA00001933"/>
    </source>
</evidence>
<dbReference type="EC" id="5.1.1.1" evidence="5"/>
<dbReference type="RefSeq" id="WP_001137877.1">
    <property type="nucleotide sequence ID" value="NZ_JEWH01000032.1"/>
</dbReference>
<dbReference type="InterPro" id="IPR011079">
    <property type="entry name" value="Ala_racemase_C"/>
</dbReference>
<name>A0A009I3M6_ACIB9</name>
<feature type="domain" description="Alanine racemase C-terminal" evidence="8">
    <location>
        <begin position="237"/>
        <end position="366"/>
    </location>
</feature>
<feature type="active site" description="Proton acceptor; specific for D-alanine" evidence="5">
    <location>
        <position position="35"/>
    </location>
</feature>
<comment type="cofactor">
    <cofactor evidence="2 5 6">
        <name>pyridoxal 5'-phosphate</name>
        <dbReference type="ChEBI" id="CHEBI:597326"/>
    </cofactor>
</comment>
<feature type="binding site" evidence="5 7">
    <location>
        <position position="306"/>
    </location>
    <ligand>
        <name>substrate</name>
    </ligand>
</feature>
<comment type="similarity">
    <text evidence="5">Belongs to the alanine racemase family.</text>
</comment>
<dbReference type="PRINTS" id="PR00992">
    <property type="entry name" value="ALARACEMASE"/>
</dbReference>
<feature type="binding site" evidence="5 7">
    <location>
        <position position="130"/>
    </location>
    <ligand>
        <name>substrate</name>
    </ligand>
</feature>
<dbReference type="SMART" id="SM01005">
    <property type="entry name" value="Ala_racemase_C"/>
    <property type="match status" value="1"/>
</dbReference>
<dbReference type="PROSITE" id="PS00395">
    <property type="entry name" value="ALANINE_RACEMASE"/>
    <property type="match status" value="1"/>
</dbReference>
<evidence type="ECO:0000256" key="1">
    <source>
        <dbReference type="ARBA" id="ARBA00000316"/>
    </source>
</evidence>
<evidence type="ECO:0000256" key="4">
    <source>
        <dbReference type="ARBA" id="ARBA00023235"/>
    </source>
</evidence>
<protein>
    <recommendedName>
        <fullName evidence="5">Alanine racemase</fullName>
        <ecNumber evidence="5">5.1.1.1</ecNumber>
    </recommendedName>
</protein>
<dbReference type="PATRIC" id="fig|1310613.3.peg.2423"/>
<dbReference type="Pfam" id="PF01168">
    <property type="entry name" value="Ala_racemase_N"/>
    <property type="match status" value="1"/>
</dbReference>
<dbReference type="GO" id="GO:0030170">
    <property type="term" value="F:pyridoxal phosphate binding"/>
    <property type="evidence" value="ECO:0007669"/>
    <property type="project" value="UniProtKB-UniRule"/>
</dbReference>
<evidence type="ECO:0000256" key="3">
    <source>
        <dbReference type="ARBA" id="ARBA00022898"/>
    </source>
</evidence>
<evidence type="ECO:0000256" key="7">
    <source>
        <dbReference type="PIRSR" id="PIRSR600821-52"/>
    </source>
</evidence>
<reference evidence="9 10" key="1">
    <citation type="submission" date="2014-02" db="EMBL/GenBank/DDBJ databases">
        <title>Comparative genomics and transcriptomics to identify genetic mechanisms underlying the emergence of carbapenem resistant Acinetobacter baumannii (CRAb).</title>
        <authorList>
            <person name="Harris A.D."/>
            <person name="Johnson K.J."/>
            <person name="George J."/>
            <person name="Shefchek K."/>
            <person name="Daugherty S.C."/>
            <person name="Parankush S."/>
            <person name="Sadzewicz L."/>
            <person name="Tallon L."/>
            <person name="Sengamalay N."/>
            <person name="Hazen T.H."/>
            <person name="Rasko D.A."/>
        </authorList>
    </citation>
    <scope>NUCLEOTIDE SEQUENCE [LARGE SCALE GENOMIC DNA]</scope>
    <source>
        <strain evidence="9 10">1295743</strain>
    </source>
</reference>
<feature type="active site" description="Proton acceptor; specific for L-alanine" evidence="5">
    <location>
        <position position="258"/>
    </location>
</feature>
<dbReference type="GO" id="GO:0005829">
    <property type="term" value="C:cytosol"/>
    <property type="evidence" value="ECO:0007669"/>
    <property type="project" value="TreeGrafter"/>
</dbReference>
<dbReference type="Pfam" id="PF00842">
    <property type="entry name" value="Ala_racemase_C"/>
    <property type="match status" value="1"/>
</dbReference>
<comment type="function">
    <text evidence="5">Catalyzes the interconversion of L-alanine and D-alanine. May also act on other amino acids.</text>
</comment>
<dbReference type="GO" id="GO:0008784">
    <property type="term" value="F:alanine racemase activity"/>
    <property type="evidence" value="ECO:0007669"/>
    <property type="project" value="UniProtKB-UniRule"/>
</dbReference>
<organism evidence="9 10">
    <name type="scientific">Acinetobacter baumannii (strain 1295743)</name>
    <dbReference type="NCBI Taxonomy" id="1310613"/>
    <lineage>
        <taxon>Bacteria</taxon>
        <taxon>Pseudomonadati</taxon>
        <taxon>Pseudomonadota</taxon>
        <taxon>Gammaproteobacteria</taxon>
        <taxon>Moraxellales</taxon>
        <taxon>Moraxellaceae</taxon>
        <taxon>Acinetobacter</taxon>
        <taxon>Acinetobacter calcoaceticus/baumannii complex</taxon>
    </lineage>
</organism>
<proteinExistence type="inferred from homology"/>
<dbReference type="SUPFAM" id="SSF50621">
    <property type="entry name" value="Alanine racemase C-terminal domain-like"/>
    <property type="match status" value="1"/>
</dbReference>
<keyword evidence="3 5" id="KW-0663">Pyridoxal phosphate</keyword>
<dbReference type="InterPro" id="IPR029066">
    <property type="entry name" value="PLP-binding_barrel"/>
</dbReference>
<evidence type="ECO:0000313" key="10">
    <source>
        <dbReference type="Proteomes" id="UP000020595"/>
    </source>
</evidence>
<accession>A0A009I3M6</accession>
<sequence length="367" mass="40524">MPRPITAVIHRQALQNNLAVVRKAMPNSKVFAVVKANAYGHGIERVYEAFKAADGFALLDLEEAKRIRALGWTGPILLLEGVFSPQDLFDCVQYQLSFTIHSEAQIEWVEQHPYPAQFDVFLKMNSGMNRLGFKPQHYVQAWERLNNLANVAKITHMMHFSDADGDRFGQQGIDYQITAFEEIVKDLPGERSVSNSAAILRYQDQLKSDYVRSGIMLYGSSPDYPTHSIADWGLQPTMSLRSEIISVQHLEPNESVGYGSNFVAEQPMTIGIVACGYADGYQRISPTGTPVLVDSVRTRTVGRVSMDMLAVDLTGIESAKVGSEVVLWGQSSTGVVLPIDDVAVSSGTVGYELMCAVTARVQFINQV</sequence>
<dbReference type="CDD" id="cd06827">
    <property type="entry name" value="PLPDE_III_AR_proteobact"/>
    <property type="match status" value="1"/>
</dbReference>
<feature type="modified residue" description="N6-(pyridoxal phosphate)lysine" evidence="5 6">
    <location>
        <position position="35"/>
    </location>
</feature>
<dbReference type="PANTHER" id="PTHR30511:SF0">
    <property type="entry name" value="ALANINE RACEMASE, CATABOLIC-RELATED"/>
    <property type="match status" value="1"/>
</dbReference>
<dbReference type="SUPFAM" id="SSF51419">
    <property type="entry name" value="PLP-binding barrel"/>
    <property type="match status" value="1"/>
</dbReference>
<dbReference type="Proteomes" id="UP000020595">
    <property type="component" value="Unassembled WGS sequence"/>
</dbReference>
<dbReference type="FunFam" id="3.20.20.10:FF:000002">
    <property type="entry name" value="Alanine racemase"/>
    <property type="match status" value="1"/>
</dbReference>
<comment type="pathway">
    <text evidence="5">Amino-acid biosynthesis; D-alanine biosynthesis; D-alanine from L-alanine: step 1/1.</text>
</comment>
<dbReference type="UniPathway" id="UPA00042">
    <property type="reaction ID" value="UER00497"/>
</dbReference>
<evidence type="ECO:0000313" key="9">
    <source>
        <dbReference type="EMBL" id="EXB05106.1"/>
    </source>
</evidence>
<dbReference type="PANTHER" id="PTHR30511">
    <property type="entry name" value="ALANINE RACEMASE"/>
    <property type="match status" value="1"/>
</dbReference>
<evidence type="ECO:0000256" key="5">
    <source>
        <dbReference type="HAMAP-Rule" id="MF_01201"/>
    </source>
</evidence>
<dbReference type="EMBL" id="JEWH01000032">
    <property type="protein sequence ID" value="EXB05106.1"/>
    <property type="molecule type" value="Genomic_DNA"/>
</dbReference>
<evidence type="ECO:0000256" key="6">
    <source>
        <dbReference type="PIRSR" id="PIRSR600821-50"/>
    </source>
</evidence>
<dbReference type="Gene3D" id="2.40.37.10">
    <property type="entry name" value="Lyase, Ornithine Decarboxylase, Chain A, domain 1"/>
    <property type="match status" value="1"/>
</dbReference>
<dbReference type="InterPro" id="IPR020622">
    <property type="entry name" value="Ala_racemase_pyridoxalP-BS"/>
</dbReference>
<gene>
    <name evidence="9" type="ORF">J512_2518</name>
</gene>
<dbReference type="NCBIfam" id="TIGR00492">
    <property type="entry name" value="alr"/>
    <property type="match status" value="1"/>
</dbReference>
<comment type="catalytic activity">
    <reaction evidence="1 5">
        <text>L-alanine = D-alanine</text>
        <dbReference type="Rhea" id="RHEA:20249"/>
        <dbReference type="ChEBI" id="CHEBI:57416"/>
        <dbReference type="ChEBI" id="CHEBI:57972"/>
        <dbReference type="EC" id="5.1.1.1"/>
    </reaction>
</comment>
<dbReference type="AlphaFoldDB" id="A0A009I3M6"/>
<comment type="caution">
    <text evidence="9">The sequence shown here is derived from an EMBL/GenBank/DDBJ whole genome shotgun (WGS) entry which is preliminary data.</text>
</comment>
<dbReference type="Gene3D" id="3.20.20.10">
    <property type="entry name" value="Alanine racemase"/>
    <property type="match status" value="1"/>
</dbReference>
<dbReference type="InterPro" id="IPR009006">
    <property type="entry name" value="Ala_racemase/Decarboxylase_C"/>
</dbReference>
<keyword evidence="4 5" id="KW-0413">Isomerase</keyword>